<dbReference type="InterPro" id="IPR013078">
    <property type="entry name" value="His_Pase_superF_clade-1"/>
</dbReference>
<dbReference type="PANTHER" id="PTHR20935:SF0">
    <property type="entry name" value="SERINE_THREONINE-PROTEIN PHOSPHATASE PGAM5, MITOCHONDRIAL"/>
    <property type="match status" value="1"/>
</dbReference>
<dbReference type="OrthoDB" id="280692at2"/>
<dbReference type="Pfam" id="PF00300">
    <property type="entry name" value="His_Phos_1"/>
    <property type="match status" value="1"/>
</dbReference>
<proteinExistence type="predicted"/>
<dbReference type="RefSeq" id="WP_097929120.1">
    <property type="nucleotide sequence ID" value="NZ_OCTN01000002.1"/>
</dbReference>
<accession>A0A2C9CQR0</accession>
<dbReference type="GO" id="GO:0016787">
    <property type="term" value="F:hydrolase activity"/>
    <property type="evidence" value="ECO:0007669"/>
    <property type="project" value="UniProtKB-KW"/>
</dbReference>
<sequence>MPDSEIVLVRHGQASFGSDDYDRLSPLGHEQSRWLGGYMHTHAMQFDRVFRGSLRRHRETAQGIAQTCDLPAVGEDPRLDELHFESLATQYMRATGTAEPQSRADFTTMFPRLFEHWARGEISNSGESYEAFSTRTQAVIDAAIAQGGTTLLVTSGGVIGVTLARVLGLTPATTADLLVNIHNASLHRLIVEDGRLRLSLFNASPHLDAKDRRHARTYI</sequence>
<dbReference type="CDD" id="cd07067">
    <property type="entry name" value="HP_PGM_like"/>
    <property type="match status" value="1"/>
</dbReference>
<evidence type="ECO:0000313" key="3">
    <source>
        <dbReference type="Proteomes" id="UP000220034"/>
    </source>
</evidence>
<keyword evidence="3" id="KW-1185">Reference proteome</keyword>
<organism evidence="2 3">
    <name type="scientific">Pontivivens marinum</name>
    <dbReference type="NCBI Taxonomy" id="1690039"/>
    <lineage>
        <taxon>Bacteria</taxon>
        <taxon>Pseudomonadati</taxon>
        <taxon>Pseudomonadota</taxon>
        <taxon>Alphaproteobacteria</taxon>
        <taxon>Rhodobacterales</taxon>
        <taxon>Paracoccaceae</taxon>
        <taxon>Pontivivens</taxon>
    </lineage>
</organism>
<dbReference type="AlphaFoldDB" id="A0A2C9CQR0"/>
<name>A0A2C9CQR0_9RHOB</name>
<protein>
    <submittedName>
        <fullName evidence="2">Broad specificity phosphatase PhoE</fullName>
    </submittedName>
</protein>
<reference evidence="3" key="1">
    <citation type="submission" date="2017-09" db="EMBL/GenBank/DDBJ databases">
        <authorList>
            <person name="Varghese N."/>
            <person name="Submissions S."/>
        </authorList>
    </citation>
    <scope>NUCLEOTIDE SEQUENCE [LARGE SCALE GENOMIC DNA]</scope>
    <source>
        <strain evidence="3">C7</strain>
    </source>
</reference>
<dbReference type="SUPFAM" id="SSF53254">
    <property type="entry name" value="Phosphoglycerate mutase-like"/>
    <property type="match status" value="1"/>
</dbReference>
<dbReference type="InterPro" id="IPR029033">
    <property type="entry name" value="His_PPase_superfam"/>
</dbReference>
<dbReference type="PANTHER" id="PTHR20935">
    <property type="entry name" value="PHOSPHOGLYCERATE MUTASE-RELATED"/>
    <property type="match status" value="1"/>
</dbReference>
<keyword evidence="1" id="KW-0378">Hydrolase</keyword>
<dbReference type="EMBL" id="OCTN01000002">
    <property type="protein sequence ID" value="SOH93543.1"/>
    <property type="molecule type" value="Genomic_DNA"/>
</dbReference>
<dbReference type="Proteomes" id="UP000220034">
    <property type="component" value="Unassembled WGS sequence"/>
</dbReference>
<dbReference type="InterPro" id="IPR051021">
    <property type="entry name" value="Mito_Ser/Thr_phosphatase"/>
</dbReference>
<gene>
    <name evidence="2" type="ORF">SAMN06273572_102220</name>
</gene>
<evidence type="ECO:0000256" key="1">
    <source>
        <dbReference type="ARBA" id="ARBA00022801"/>
    </source>
</evidence>
<dbReference type="SMART" id="SM00855">
    <property type="entry name" value="PGAM"/>
    <property type="match status" value="1"/>
</dbReference>
<evidence type="ECO:0000313" key="2">
    <source>
        <dbReference type="EMBL" id="SOH93543.1"/>
    </source>
</evidence>
<dbReference type="Gene3D" id="3.40.50.1240">
    <property type="entry name" value="Phosphoglycerate mutase-like"/>
    <property type="match status" value="1"/>
</dbReference>